<accession>A0AAD7FNL0</accession>
<dbReference type="InterPro" id="IPR000182">
    <property type="entry name" value="GNAT_dom"/>
</dbReference>
<evidence type="ECO:0000259" key="1">
    <source>
        <dbReference type="Pfam" id="PF13302"/>
    </source>
</evidence>
<dbReference type="InterPro" id="IPR016181">
    <property type="entry name" value="Acyl_CoA_acyltransferase"/>
</dbReference>
<dbReference type="Proteomes" id="UP001221142">
    <property type="component" value="Unassembled WGS sequence"/>
</dbReference>
<gene>
    <name evidence="2" type="ORF">FB45DRAFT_909449</name>
</gene>
<dbReference type="AlphaFoldDB" id="A0AAD7FNL0"/>
<dbReference type="GO" id="GO:0016747">
    <property type="term" value="F:acyltransferase activity, transferring groups other than amino-acyl groups"/>
    <property type="evidence" value="ECO:0007669"/>
    <property type="project" value="InterPro"/>
</dbReference>
<dbReference type="PANTHER" id="PTHR43610:SF1">
    <property type="entry name" value="N-ACETYLTRANSFERASE DOMAIN-CONTAINING PROTEIN"/>
    <property type="match status" value="1"/>
</dbReference>
<feature type="domain" description="N-acetyltransferase" evidence="1">
    <location>
        <begin position="13"/>
        <end position="156"/>
    </location>
</feature>
<dbReference type="EMBL" id="JARKIF010000007">
    <property type="protein sequence ID" value="KAJ7634654.1"/>
    <property type="molecule type" value="Genomic_DNA"/>
</dbReference>
<evidence type="ECO:0000313" key="3">
    <source>
        <dbReference type="Proteomes" id="UP001221142"/>
    </source>
</evidence>
<dbReference type="PANTHER" id="PTHR43610">
    <property type="entry name" value="BLL6696 PROTEIN"/>
    <property type="match status" value="1"/>
</dbReference>
<reference evidence="2" key="1">
    <citation type="submission" date="2023-03" db="EMBL/GenBank/DDBJ databases">
        <title>Massive genome expansion in bonnet fungi (Mycena s.s.) driven by repeated elements and novel gene families across ecological guilds.</title>
        <authorList>
            <consortium name="Lawrence Berkeley National Laboratory"/>
            <person name="Harder C.B."/>
            <person name="Miyauchi S."/>
            <person name="Viragh M."/>
            <person name="Kuo A."/>
            <person name="Thoen E."/>
            <person name="Andreopoulos B."/>
            <person name="Lu D."/>
            <person name="Skrede I."/>
            <person name="Drula E."/>
            <person name="Henrissat B."/>
            <person name="Morin E."/>
            <person name="Kohler A."/>
            <person name="Barry K."/>
            <person name="LaButti K."/>
            <person name="Morin E."/>
            <person name="Salamov A."/>
            <person name="Lipzen A."/>
            <person name="Mereny Z."/>
            <person name="Hegedus B."/>
            <person name="Baldrian P."/>
            <person name="Stursova M."/>
            <person name="Weitz H."/>
            <person name="Taylor A."/>
            <person name="Grigoriev I.V."/>
            <person name="Nagy L.G."/>
            <person name="Martin F."/>
            <person name="Kauserud H."/>
        </authorList>
    </citation>
    <scope>NUCLEOTIDE SEQUENCE</scope>
    <source>
        <strain evidence="2">9284</strain>
    </source>
</reference>
<sequence>MILSLPLPSTSGRLELAPPEEKNDVAVAALRSHPETRRHLPFFPTHLSAEEARVHRLSRVADPTRIDFHILLRAEPSDSSATKFVGMTSISHIEIDTNSCEIGIIVSPDSFREGIATEALYTVLAYAFDERKFYRAAFLTAADNAGMRGWLDKAGATLETLQRSRWYYSEGKFTETCSYSILEDEWANTVKARLEERMNRGAATKV</sequence>
<organism evidence="2 3">
    <name type="scientific">Roridomyces roridus</name>
    <dbReference type="NCBI Taxonomy" id="1738132"/>
    <lineage>
        <taxon>Eukaryota</taxon>
        <taxon>Fungi</taxon>
        <taxon>Dikarya</taxon>
        <taxon>Basidiomycota</taxon>
        <taxon>Agaricomycotina</taxon>
        <taxon>Agaricomycetes</taxon>
        <taxon>Agaricomycetidae</taxon>
        <taxon>Agaricales</taxon>
        <taxon>Marasmiineae</taxon>
        <taxon>Mycenaceae</taxon>
        <taxon>Roridomyces</taxon>
    </lineage>
</organism>
<evidence type="ECO:0000313" key="2">
    <source>
        <dbReference type="EMBL" id="KAJ7634654.1"/>
    </source>
</evidence>
<dbReference type="Pfam" id="PF13302">
    <property type="entry name" value="Acetyltransf_3"/>
    <property type="match status" value="1"/>
</dbReference>
<dbReference type="SUPFAM" id="SSF55729">
    <property type="entry name" value="Acyl-CoA N-acyltransferases (Nat)"/>
    <property type="match status" value="1"/>
</dbReference>
<keyword evidence="3" id="KW-1185">Reference proteome</keyword>
<protein>
    <submittedName>
        <fullName evidence="2">Acyl-CoA N-acyltransferase</fullName>
    </submittedName>
</protein>
<dbReference type="Gene3D" id="3.40.630.30">
    <property type="match status" value="1"/>
</dbReference>
<proteinExistence type="predicted"/>
<comment type="caution">
    <text evidence="2">The sequence shown here is derived from an EMBL/GenBank/DDBJ whole genome shotgun (WGS) entry which is preliminary data.</text>
</comment>
<name>A0AAD7FNL0_9AGAR</name>